<sequence>MHIGLIGGIGPAATEVYYRRLVRLHADARRRLSLTIVHGDSTELIANLEAGCAIEQAVSFARYIDQLRAGGCEAVALTSMGAHFCIKDLAAISSLPLINAIPVLDAYFAERGLSRVGVLGTRAVMGSRLYGVSEAEVVTVDPDEIDRIHGCYVAIAVAGFATPGQRDYLYEAGRKLCRDKGAEVVVLGGTDLSLAFGGEDPGYPTVDSAIIHADAIARVAMDFGLPR</sequence>
<keyword evidence="1" id="KW-0413">Isomerase</keyword>
<dbReference type="InterPro" id="IPR001920">
    <property type="entry name" value="Asp/Glu_race"/>
</dbReference>
<evidence type="ECO:0008006" key="4">
    <source>
        <dbReference type="Google" id="ProtNLM"/>
    </source>
</evidence>
<accession>A0A6J5CXR2</accession>
<dbReference type="InterPro" id="IPR015942">
    <property type="entry name" value="Asp/Glu/hydantoin_racemase"/>
</dbReference>
<evidence type="ECO:0000313" key="2">
    <source>
        <dbReference type="EMBL" id="CAB3745957.1"/>
    </source>
</evidence>
<dbReference type="GO" id="GO:0047661">
    <property type="term" value="F:amino-acid racemase activity"/>
    <property type="evidence" value="ECO:0007669"/>
    <property type="project" value="InterPro"/>
</dbReference>
<evidence type="ECO:0000313" key="3">
    <source>
        <dbReference type="Proteomes" id="UP000494363"/>
    </source>
</evidence>
<organism evidence="2 3">
    <name type="scientific">Paraburkholderia humisilvae</name>
    <dbReference type="NCBI Taxonomy" id="627669"/>
    <lineage>
        <taxon>Bacteria</taxon>
        <taxon>Pseudomonadati</taxon>
        <taxon>Pseudomonadota</taxon>
        <taxon>Betaproteobacteria</taxon>
        <taxon>Burkholderiales</taxon>
        <taxon>Burkholderiaceae</taxon>
        <taxon>Paraburkholderia</taxon>
    </lineage>
</organism>
<keyword evidence="3" id="KW-1185">Reference proteome</keyword>
<dbReference type="AlphaFoldDB" id="A0A6J5CXR2"/>
<dbReference type="SUPFAM" id="SSF53681">
    <property type="entry name" value="Aspartate/glutamate racemase"/>
    <property type="match status" value="2"/>
</dbReference>
<dbReference type="PANTHER" id="PTHR21198:SF7">
    <property type="entry name" value="ASPARTATE-GLUTAMATE RACEMASE FAMILY"/>
    <property type="match status" value="1"/>
</dbReference>
<protein>
    <recommendedName>
        <fullName evidence="4">Aspartate racemase</fullName>
    </recommendedName>
</protein>
<dbReference type="Pfam" id="PF01177">
    <property type="entry name" value="Asp_Glu_race"/>
    <property type="match status" value="1"/>
</dbReference>
<dbReference type="Proteomes" id="UP000494363">
    <property type="component" value="Unassembled WGS sequence"/>
</dbReference>
<name>A0A6J5CXR2_9BURK</name>
<evidence type="ECO:0000256" key="1">
    <source>
        <dbReference type="ARBA" id="ARBA00023235"/>
    </source>
</evidence>
<dbReference type="Gene3D" id="3.40.50.1860">
    <property type="match status" value="2"/>
</dbReference>
<gene>
    <name evidence="2" type="ORF">LMG29542_00087</name>
</gene>
<proteinExistence type="predicted"/>
<dbReference type="RefSeq" id="WP_175224087.1">
    <property type="nucleotide sequence ID" value="NZ_CADIKH010000001.1"/>
</dbReference>
<reference evidence="2 3" key="1">
    <citation type="submission" date="2020-04" db="EMBL/GenBank/DDBJ databases">
        <authorList>
            <person name="De Canck E."/>
        </authorList>
    </citation>
    <scope>NUCLEOTIDE SEQUENCE [LARGE SCALE GENOMIC DNA]</scope>
    <source>
        <strain evidence="2 3">LMG 29542</strain>
    </source>
</reference>
<dbReference type="PANTHER" id="PTHR21198">
    <property type="entry name" value="GLUTAMATE RACEMASE"/>
    <property type="match status" value="1"/>
</dbReference>
<dbReference type="EMBL" id="CADIKH010000001">
    <property type="protein sequence ID" value="CAB3745957.1"/>
    <property type="molecule type" value="Genomic_DNA"/>
</dbReference>